<organism evidence="1 2">
    <name type="scientific">Desertifilum tharense IPPAS B-1220</name>
    <dbReference type="NCBI Taxonomy" id="1781255"/>
    <lineage>
        <taxon>Bacteria</taxon>
        <taxon>Bacillati</taxon>
        <taxon>Cyanobacteriota</taxon>
        <taxon>Cyanophyceae</taxon>
        <taxon>Desertifilales</taxon>
        <taxon>Desertifilaceae</taxon>
        <taxon>Desertifilum</taxon>
    </lineage>
</organism>
<keyword evidence="2" id="KW-1185">Reference proteome</keyword>
<evidence type="ECO:0000313" key="1">
    <source>
        <dbReference type="EMBL" id="XPM62304.1"/>
    </source>
</evidence>
<dbReference type="Proteomes" id="UP000095472">
    <property type="component" value="Chromosome"/>
</dbReference>
<proteinExistence type="predicted"/>
<reference evidence="1 2" key="1">
    <citation type="journal article" date="2016" name="Genome Announc.">
        <title>Draft Genome Sequence of the Thermotolerant Cyanobacterium Desertifilum sp. IPPAS B-1220.</title>
        <authorList>
            <person name="Mironov K.S."/>
            <person name="Sinetova M.A."/>
            <person name="Bolatkhan K."/>
            <person name="Zayadan B.K."/>
            <person name="Ustinova V.V."/>
            <person name="Kupriyanova E.V."/>
            <person name="Skrypnik A.N."/>
            <person name="Gogoleva N.E."/>
            <person name="Gogolev Y.V."/>
            <person name="Los D.A."/>
        </authorList>
    </citation>
    <scope>NUCLEOTIDE SEQUENCE [LARGE SCALE GENOMIC DNA]</scope>
    <source>
        <strain evidence="1 2">IPPAS B-1220</strain>
    </source>
</reference>
<accession>A0ACD5GP88</accession>
<name>A0ACD5GP88_9CYAN</name>
<evidence type="ECO:0000313" key="2">
    <source>
        <dbReference type="Proteomes" id="UP000095472"/>
    </source>
</evidence>
<protein>
    <submittedName>
        <fullName evidence="1">Carbohydrate-binding protein</fullName>
    </submittedName>
</protein>
<sequence length="462" mass="50041">MPLGDSNTRGHNQAPAGYRNRLWNSLSLSGFEVDFVGSQVTGTTPTLGDPDHEGRGGWRIDQISANVTNWLNQQQPDIVLLMIGTNDILQQYQVNTAPNRLNTLIDQILDWSSNVQILVGSIIPITRSTTEYQQVLDFNATIPGIVNSKNSQVQFIDIFSAVSDQDLTDADGVHPTEFGYNKIAQAWYDALISSPTLASTHSEPLPIRIEAEDYINYYDTTPNNQGGQYRTDGVDIQVTSDARGGYNVGWTAPGEWLAYEVNIPVAGTYDVVFRVASGQAGTKSLQFQVNGQSIGNALNFTNASGWQSWQNLTLESVNLQAGVQQLGVLTSTGNFNLNYIDLIPRLSSVPDTTAPNANLSATNVTTAGNEAYTFSVTYSDNVAIAAATLDSSDVRVMGTDGFSQLASLVSVNSSQNGTPRVATYRITPPGEVGRSQTMGLTALSWKRTRSAIPAITLWRRAS</sequence>
<gene>
    <name evidence="1" type="ORF">BH720_021235</name>
</gene>
<dbReference type="EMBL" id="CP182909">
    <property type="protein sequence ID" value="XPM62304.1"/>
    <property type="molecule type" value="Genomic_DNA"/>
</dbReference>